<dbReference type="InterPro" id="IPR013036">
    <property type="entry name" value="DUF1587"/>
</dbReference>
<dbReference type="Pfam" id="PF07627">
    <property type="entry name" value="PSCyt3"/>
    <property type="match status" value="1"/>
</dbReference>
<evidence type="ECO:0000259" key="4">
    <source>
        <dbReference type="Pfam" id="PF07631"/>
    </source>
</evidence>
<dbReference type="STRING" id="595434.RISK_004293"/>
<dbReference type="InterPro" id="IPR013039">
    <property type="entry name" value="DUF1588"/>
</dbReference>
<dbReference type="InterPro" id="IPR013043">
    <property type="entry name" value="DUF1595"/>
</dbReference>
<feature type="domain" description="DUF1585" evidence="1">
    <location>
        <begin position="615"/>
        <end position="686"/>
    </location>
</feature>
<dbReference type="Pfam" id="PF07631">
    <property type="entry name" value="PSD4"/>
    <property type="match status" value="1"/>
</dbReference>
<dbReference type="EMBL" id="LECT01000031">
    <property type="protein sequence ID" value="KLU03886.1"/>
    <property type="molecule type" value="Genomic_DNA"/>
</dbReference>
<dbReference type="OrthoDB" id="175242at2"/>
<evidence type="ECO:0000259" key="3">
    <source>
        <dbReference type="Pfam" id="PF07627"/>
    </source>
</evidence>
<protein>
    <submittedName>
        <fullName evidence="6">Uncharacterized protein</fullName>
    </submittedName>
</protein>
<dbReference type="Pfam" id="PF07637">
    <property type="entry name" value="PSD5"/>
    <property type="match status" value="1"/>
</dbReference>
<feature type="domain" description="DUF1595" evidence="5">
    <location>
        <begin position="271"/>
        <end position="330"/>
    </location>
</feature>
<evidence type="ECO:0000313" key="7">
    <source>
        <dbReference type="Proteomes" id="UP000036367"/>
    </source>
</evidence>
<dbReference type="InterPro" id="IPR013042">
    <property type="entry name" value="DUF1592"/>
</dbReference>
<evidence type="ECO:0000259" key="1">
    <source>
        <dbReference type="Pfam" id="PF07624"/>
    </source>
</evidence>
<feature type="domain" description="DUF1587" evidence="2">
    <location>
        <begin position="202"/>
        <end position="241"/>
    </location>
</feature>
<dbReference type="RefSeq" id="WP_047815546.1">
    <property type="nucleotide sequence ID" value="NZ_LECT01000031.1"/>
</dbReference>
<comment type="caution">
    <text evidence="6">The sequence shown here is derived from an EMBL/GenBank/DDBJ whole genome shotgun (WGS) entry which is preliminary data.</text>
</comment>
<dbReference type="Pfam" id="PF07626">
    <property type="entry name" value="PSD3"/>
    <property type="match status" value="1"/>
</dbReference>
<dbReference type="PATRIC" id="fig|595434.4.peg.4071"/>
<organism evidence="6 7">
    <name type="scientific">Rhodopirellula islandica</name>
    <dbReference type="NCBI Taxonomy" id="595434"/>
    <lineage>
        <taxon>Bacteria</taxon>
        <taxon>Pseudomonadati</taxon>
        <taxon>Planctomycetota</taxon>
        <taxon>Planctomycetia</taxon>
        <taxon>Pirellulales</taxon>
        <taxon>Pirellulaceae</taxon>
        <taxon>Rhodopirellula</taxon>
    </lineage>
</organism>
<name>A0A0J1BBJ9_RHOIS</name>
<feature type="domain" description="DUF1588" evidence="3">
    <location>
        <begin position="500"/>
        <end position="598"/>
    </location>
</feature>
<proteinExistence type="predicted"/>
<reference evidence="6" key="1">
    <citation type="submission" date="2015-05" db="EMBL/GenBank/DDBJ databases">
        <title>Permanent draft genome of Rhodopirellula islandicus K833.</title>
        <authorList>
            <person name="Kizina J."/>
            <person name="Richter M."/>
            <person name="Glockner F.O."/>
            <person name="Harder J."/>
        </authorList>
    </citation>
    <scope>NUCLEOTIDE SEQUENCE [LARGE SCALE GENOMIC DNA]</scope>
    <source>
        <strain evidence="6">K833</strain>
    </source>
</reference>
<dbReference type="Proteomes" id="UP000036367">
    <property type="component" value="Unassembled WGS sequence"/>
</dbReference>
<accession>A0A0J1BBJ9</accession>
<feature type="domain" description="DUF1592" evidence="4">
    <location>
        <begin position="343"/>
        <end position="471"/>
    </location>
</feature>
<dbReference type="Pfam" id="PF07624">
    <property type="entry name" value="PSD2"/>
    <property type="match status" value="1"/>
</dbReference>
<dbReference type="AlphaFoldDB" id="A0A0J1BBJ9"/>
<evidence type="ECO:0000259" key="5">
    <source>
        <dbReference type="Pfam" id="PF07637"/>
    </source>
</evidence>
<evidence type="ECO:0000313" key="6">
    <source>
        <dbReference type="EMBL" id="KLU03886.1"/>
    </source>
</evidence>
<keyword evidence="7" id="KW-1185">Reference proteome</keyword>
<gene>
    <name evidence="6" type="ORF">RISK_004293</name>
</gene>
<sequence>MRNHPLRCTEFLTICALTVLSVASTPASEPDGTAADALTKTSVSLESVLQTHCVKCHAAGEEPAGEMALTEINHGNVAEDLDRLQSLVDVLDLEEMPPEDEPELPAEIRQELLAKLQATLHDAVAATKQYPRTPIRRMNRFQYNNAVVDLFDLKCIVFTLPERMLREHRGYFQPASGKMPDELLAGSRPLGKSQLIEPRLAGVAAFPQDLRAEHGYDNQADHLSLSPLLMESFLKLGQSITESPDFEPKNVGVWRSFFAAPAAEADLDRVVRKRLKPFLTRAFRRPVGDALLNRYCQFVSRNLEQGTDFPVAMKAVAAATISSPRFLYLYDTSGETQTASPVDDYELASRLSFFLWGSIPDPTLLALAAEGRLHQPDVLTEQFERMIRDRKLKRFCDSFPSQWLQLERIISSVPNPDEFPQFYFLKYRDSMHMMLEPLLLFETVLIENQPITQLIDSDFTYRSDLLEDAYGELATDSERKGGAVQAIRFRRLPIEDRRTGGVITNAGVMTMTSGPERTQPITRGAWLAGVIFNNPPEPPPADVPALGEKPAEGEEHLTLRERLSMHRKRSDCKGCHEQIDPLGFALENFNPIGVWRDQYENGREVDMAGTLLRKHRFENVIEFKDALLAEKDRFTEALAGHLLSFALARPLSAADRVALDEITATVAADEYKMHTLLRQVVLSEPFQTKSFPQVASNPGP</sequence>
<dbReference type="InterPro" id="IPR011478">
    <property type="entry name" value="DUF1585"/>
</dbReference>
<evidence type="ECO:0000259" key="2">
    <source>
        <dbReference type="Pfam" id="PF07626"/>
    </source>
</evidence>